<accession>A0A1Y2G7Z5</accession>
<feature type="transmembrane region" description="Helical" evidence="2">
    <location>
        <begin position="96"/>
        <end position="118"/>
    </location>
</feature>
<dbReference type="AlphaFoldDB" id="A0A1Y2G7Z5"/>
<name>A0A1Y2G7Z5_9FUNG</name>
<keyword evidence="4" id="KW-1185">Reference proteome</keyword>
<dbReference type="GeneID" id="33572541"/>
<feature type="compositionally biased region" description="Low complexity" evidence="1">
    <location>
        <begin position="360"/>
        <end position="394"/>
    </location>
</feature>
<dbReference type="EMBL" id="MCFF01000062">
    <property type="protein sequence ID" value="ORZ01968.1"/>
    <property type="molecule type" value="Genomic_DNA"/>
</dbReference>
<protein>
    <submittedName>
        <fullName evidence="3">Uncharacterized protein</fullName>
    </submittedName>
</protein>
<feature type="compositionally biased region" description="Basic and acidic residues" evidence="1">
    <location>
        <begin position="634"/>
        <end position="650"/>
    </location>
</feature>
<feature type="compositionally biased region" description="Basic and acidic residues" evidence="1">
    <location>
        <begin position="73"/>
        <end position="82"/>
    </location>
</feature>
<dbReference type="InParanoid" id="A0A1Y2G7Z5"/>
<gene>
    <name evidence="3" type="ORF">BCR41DRAFT_426203</name>
</gene>
<sequence>MGSFRRTSRNLKRDLKLEDGHSINNRWQGDGYRRKNKNRVDVQSTIVSTPSSVADVPTNLVSSVELPKATTNDVKDGNEQAFRDQTPSSRKSSTPLILGLVCGALVILGGALSLWWLIRRRKRQHILSNSKTILMSSQGTSKRMQYMIDLESQQGYHSRTDLGSEKNPLDSNSHSTNAQPREKAIQSQTVDTNGILNHNLTDNVENSRFSYSSTSLPIQLPTFPPPTPRERRAGISNTSSMTDDSILQRAVDDHRFHSKNISERITLPIKPSAAASTKSTSFLPYYLQHTNPPRKQNVVDKAVGSDMEGVIRLDLSSDFYNDMLDLLLDTGLSPKAAHYLSKQQPSSIISNSPLPCSQLSSRANSRPSSRTNSRPSSHANSRPASRSTSRPPSSGIQTPTRSRSPSRAHGSCTSPRVSKEALRNFPPPPPPPSIPPPAIPVDVTDETIRPPRQRSSTMPAAVGKPAATHHWESSPIILPSELRQDMDAPHVNGECARGKRGGMVLSGACFNNIVIQPPKSPPPAHASLLHLHPKSRELYHRHQRSQSNVLSTQAFATVLNQLSPELPLPKSHISKQVQVSELSRARITSSMSCTNISGTSMFTKTMRPPLSHYHSHHGSSSDSGNESKGLVRAKKTDSTESKERGQKDALFDVPMAPRPKKRYGPSSPLSSSALSLDNQIMETTRALREDTQVLREEVQANKHCPRPHE</sequence>
<comment type="caution">
    <text evidence="3">The sequence shown here is derived from an EMBL/GenBank/DDBJ whole genome shotgun (WGS) entry which is preliminary data.</text>
</comment>
<evidence type="ECO:0000313" key="4">
    <source>
        <dbReference type="Proteomes" id="UP000193648"/>
    </source>
</evidence>
<feature type="region of interest" description="Disordered" evidence="1">
    <location>
        <begin position="156"/>
        <end position="186"/>
    </location>
</feature>
<feature type="region of interest" description="Disordered" evidence="1">
    <location>
        <begin position="68"/>
        <end position="93"/>
    </location>
</feature>
<feature type="compositionally biased region" description="Polar residues" evidence="1">
    <location>
        <begin position="594"/>
        <end position="603"/>
    </location>
</feature>
<feature type="compositionally biased region" description="Polar residues" evidence="1">
    <location>
        <begin position="169"/>
        <end position="186"/>
    </location>
</feature>
<reference evidence="3 4" key="1">
    <citation type="submission" date="2016-07" db="EMBL/GenBank/DDBJ databases">
        <title>Pervasive Adenine N6-methylation of Active Genes in Fungi.</title>
        <authorList>
            <consortium name="DOE Joint Genome Institute"/>
            <person name="Mondo S.J."/>
            <person name="Dannebaum R.O."/>
            <person name="Kuo R.C."/>
            <person name="Labutti K."/>
            <person name="Haridas S."/>
            <person name="Kuo A."/>
            <person name="Salamov A."/>
            <person name="Ahrendt S.R."/>
            <person name="Lipzen A."/>
            <person name="Sullivan W."/>
            <person name="Andreopoulos W.B."/>
            <person name="Clum A."/>
            <person name="Lindquist E."/>
            <person name="Daum C."/>
            <person name="Ramamoorthy G.K."/>
            <person name="Gryganskyi A."/>
            <person name="Culley D."/>
            <person name="Magnuson J.K."/>
            <person name="James T.Y."/>
            <person name="O'Malley M.A."/>
            <person name="Stajich J.E."/>
            <person name="Spatafora J.W."/>
            <person name="Visel A."/>
            <person name="Grigoriev I.V."/>
        </authorList>
    </citation>
    <scope>NUCLEOTIDE SEQUENCE [LARGE SCALE GENOMIC DNA]</scope>
    <source>
        <strain evidence="3 4">NRRL 3116</strain>
    </source>
</reference>
<dbReference type="OrthoDB" id="2450059at2759"/>
<feature type="region of interest" description="Disordered" evidence="1">
    <location>
        <begin position="342"/>
        <end position="473"/>
    </location>
</feature>
<feature type="compositionally biased region" description="Low complexity" evidence="1">
    <location>
        <begin position="665"/>
        <end position="676"/>
    </location>
</feature>
<keyword evidence="2" id="KW-0472">Membrane</keyword>
<feature type="compositionally biased region" description="Low complexity" evidence="1">
    <location>
        <begin position="618"/>
        <end position="628"/>
    </location>
</feature>
<feature type="compositionally biased region" description="Polar residues" evidence="1">
    <location>
        <begin position="342"/>
        <end position="359"/>
    </location>
</feature>
<feature type="compositionally biased region" description="Polar residues" evidence="1">
    <location>
        <begin position="83"/>
        <end position="93"/>
    </location>
</feature>
<keyword evidence="2" id="KW-1133">Transmembrane helix</keyword>
<feature type="compositionally biased region" description="Pro residues" evidence="1">
    <location>
        <begin position="425"/>
        <end position="439"/>
    </location>
</feature>
<proteinExistence type="predicted"/>
<evidence type="ECO:0000256" key="2">
    <source>
        <dbReference type="SAM" id="Phobius"/>
    </source>
</evidence>
<feature type="compositionally biased region" description="Polar residues" evidence="1">
    <location>
        <begin position="395"/>
        <end position="416"/>
    </location>
</feature>
<evidence type="ECO:0000313" key="3">
    <source>
        <dbReference type="EMBL" id="ORZ01968.1"/>
    </source>
</evidence>
<dbReference type="RefSeq" id="XP_021876221.1">
    <property type="nucleotide sequence ID" value="XM_022030700.1"/>
</dbReference>
<keyword evidence="2" id="KW-0812">Transmembrane</keyword>
<dbReference type="Proteomes" id="UP000193648">
    <property type="component" value="Unassembled WGS sequence"/>
</dbReference>
<feature type="compositionally biased region" description="Basic and acidic residues" evidence="1">
    <location>
        <begin position="158"/>
        <end position="168"/>
    </location>
</feature>
<organism evidence="3 4">
    <name type="scientific">Lobosporangium transversale</name>
    <dbReference type="NCBI Taxonomy" id="64571"/>
    <lineage>
        <taxon>Eukaryota</taxon>
        <taxon>Fungi</taxon>
        <taxon>Fungi incertae sedis</taxon>
        <taxon>Mucoromycota</taxon>
        <taxon>Mortierellomycotina</taxon>
        <taxon>Mortierellomycetes</taxon>
        <taxon>Mortierellales</taxon>
        <taxon>Mortierellaceae</taxon>
        <taxon>Lobosporangium</taxon>
    </lineage>
</organism>
<feature type="region of interest" description="Disordered" evidence="1">
    <location>
        <begin position="594"/>
        <end position="677"/>
    </location>
</feature>
<feature type="region of interest" description="Disordered" evidence="1">
    <location>
        <begin position="215"/>
        <end position="241"/>
    </location>
</feature>
<evidence type="ECO:0000256" key="1">
    <source>
        <dbReference type="SAM" id="MobiDB-lite"/>
    </source>
</evidence>